<evidence type="ECO:0000313" key="1">
    <source>
        <dbReference type="EMBL" id="BBA73555.1"/>
    </source>
</evidence>
<name>A0A292GJM6_9HYPH</name>
<sequence length="61" mass="6423">MQGFFGFSGSVHPDWISFPPSASLSPGWLLGGLPLARRKGPLALDRDGFPGLPPFQSVQAG</sequence>
<organism evidence="1">
    <name type="scientific">Ochrobactrum sp. PW1</name>
    <dbReference type="NCBI Taxonomy" id="1882222"/>
    <lineage>
        <taxon>Bacteria</taxon>
        <taxon>Pseudomonadati</taxon>
        <taxon>Pseudomonadota</taxon>
        <taxon>Alphaproteobacteria</taxon>
        <taxon>Hyphomicrobiales</taxon>
        <taxon>Brucellaceae</taxon>
        <taxon>Brucella/Ochrobactrum group</taxon>
        <taxon>Ochrobactrum</taxon>
    </lineage>
</organism>
<proteinExistence type="predicted"/>
<dbReference type="EMBL" id="LC171366">
    <property type="protein sequence ID" value="BBA73555.1"/>
    <property type="molecule type" value="Genomic_DNA"/>
</dbReference>
<protein>
    <submittedName>
        <fullName evidence="1">Uncharacterized protein</fullName>
    </submittedName>
</protein>
<dbReference type="AlphaFoldDB" id="A0A292GJM6"/>
<reference evidence="1" key="1">
    <citation type="submission" date="2016-07" db="EMBL/GenBank/DDBJ databases">
        <title>Genomics reveals synergistic degradation of pyrene by five bacteria in a mangrove sediment-derived bacterial consortium.</title>
        <authorList>
            <person name="Wanapaisan P."/>
            <person name="Vejarano F."/>
            <person name="Chakraborty J."/>
            <person name="Shintani M."/>
            <person name="Muangchinda C."/>
            <person name="Laothamteep N."/>
            <person name="Suzuki-Minakuchi C."/>
            <person name="Inoue K."/>
            <person name="Nojiri H."/>
            <person name="Pinyakong O."/>
        </authorList>
    </citation>
    <scope>NUCLEOTIDE SEQUENCE</scope>
    <source>
        <strain evidence="1">PW1</strain>
    </source>
</reference>
<accession>A0A292GJM6</accession>